<dbReference type="InterPro" id="IPR001451">
    <property type="entry name" value="Hexapep"/>
</dbReference>
<organism evidence="1 2">
    <name type="scientific">Rhodobium orientis</name>
    <dbReference type="NCBI Taxonomy" id="34017"/>
    <lineage>
        <taxon>Bacteria</taxon>
        <taxon>Pseudomonadati</taxon>
        <taxon>Pseudomonadota</taxon>
        <taxon>Alphaproteobacteria</taxon>
        <taxon>Hyphomicrobiales</taxon>
        <taxon>Rhodobiaceae</taxon>
        <taxon>Rhodobium</taxon>
    </lineage>
</organism>
<evidence type="ECO:0000313" key="1">
    <source>
        <dbReference type="EMBL" id="RAI28239.1"/>
    </source>
</evidence>
<protein>
    <submittedName>
        <fullName evidence="1">Gamma carbonic anhydrase family protein</fullName>
    </submittedName>
</protein>
<name>A0A327JP65_9HYPH</name>
<dbReference type="SUPFAM" id="SSF51161">
    <property type="entry name" value="Trimeric LpxA-like enzymes"/>
    <property type="match status" value="1"/>
</dbReference>
<dbReference type="PANTHER" id="PTHR13061">
    <property type="entry name" value="DYNACTIN SUBUNIT P25"/>
    <property type="match status" value="1"/>
</dbReference>
<dbReference type="InterPro" id="IPR047324">
    <property type="entry name" value="LbH_gamma_CA-like"/>
</dbReference>
<dbReference type="AlphaFoldDB" id="A0A327JP65"/>
<evidence type="ECO:0000313" key="2">
    <source>
        <dbReference type="Proteomes" id="UP000249299"/>
    </source>
</evidence>
<dbReference type="EMBL" id="NPEV01000011">
    <property type="protein sequence ID" value="RAI28239.1"/>
    <property type="molecule type" value="Genomic_DNA"/>
</dbReference>
<accession>A0A327JP65</accession>
<dbReference type="PANTHER" id="PTHR13061:SF29">
    <property type="entry name" value="GAMMA CARBONIC ANHYDRASE-LIKE 1, MITOCHONDRIAL-RELATED"/>
    <property type="match status" value="1"/>
</dbReference>
<reference evidence="1 2" key="1">
    <citation type="submission" date="2017-07" db="EMBL/GenBank/DDBJ databases">
        <title>Draft Genome Sequences of Select Purple Nonsulfur Bacteria.</title>
        <authorList>
            <person name="Lasarre B."/>
            <person name="Mckinlay J.B."/>
        </authorList>
    </citation>
    <scope>NUCLEOTIDE SEQUENCE [LARGE SCALE GENOMIC DNA]</scope>
    <source>
        <strain evidence="1 2">DSM 11290</strain>
    </source>
</reference>
<dbReference type="InterPro" id="IPR011004">
    <property type="entry name" value="Trimer_LpxA-like_sf"/>
</dbReference>
<keyword evidence="2" id="KW-1185">Reference proteome</keyword>
<gene>
    <name evidence="1" type="ORF">CH339_07325</name>
</gene>
<dbReference type="InterPro" id="IPR050484">
    <property type="entry name" value="Transf_Hexapept/Carb_Anhydrase"/>
</dbReference>
<proteinExistence type="predicted"/>
<dbReference type="Gene3D" id="2.160.10.10">
    <property type="entry name" value="Hexapeptide repeat proteins"/>
    <property type="match status" value="1"/>
</dbReference>
<sequence length="175" mass="18248">MPLYALGTVEPTLPEEGAYWIAPDAQVIGAVILEKDASVWWGAVLRGDNEPITVGEGSNIQDGSILHTDMGYPLTVGRDCTIGHGVILHGCTIGNNSLIGMGATILNGAVIGDNCLIGANALVTEGKVIPDNSLVVGAPAKVVRELDEKAIAGLTASARGYVRNWQRFAGELSEL</sequence>
<dbReference type="Proteomes" id="UP000249299">
    <property type="component" value="Unassembled WGS sequence"/>
</dbReference>
<dbReference type="OrthoDB" id="9803036at2"/>
<dbReference type="CDD" id="cd04645">
    <property type="entry name" value="LbH_gamma_CA_like"/>
    <property type="match status" value="1"/>
</dbReference>
<dbReference type="RefSeq" id="WP_111433779.1">
    <property type="nucleotide sequence ID" value="NZ_JACIGG010000002.1"/>
</dbReference>
<dbReference type="Pfam" id="PF00132">
    <property type="entry name" value="Hexapep"/>
    <property type="match status" value="1"/>
</dbReference>
<comment type="caution">
    <text evidence="1">The sequence shown here is derived from an EMBL/GenBank/DDBJ whole genome shotgun (WGS) entry which is preliminary data.</text>
</comment>